<evidence type="ECO:0000256" key="9">
    <source>
        <dbReference type="SAM" id="Phobius"/>
    </source>
</evidence>
<reference evidence="12 13" key="1">
    <citation type="submission" date="2019-07" db="EMBL/GenBank/DDBJ databases">
        <title>Genomic Encyclopedia of Archaeal and Bacterial Type Strains, Phase II (KMG-II): from individual species to whole genera.</title>
        <authorList>
            <person name="Goeker M."/>
        </authorList>
    </citation>
    <scope>NUCLEOTIDE SEQUENCE [LARGE SCALE GENOMIC DNA]</scope>
    <source>
        <strain evidence="12 13">ATCC BAA-1139</strain>
    </source>
</reference>
<dbReference type="Pfam" id="PF00672">
    <property type="entry name" value="HAMP"/>
    <property type="match status" value="1"/>
</dbReference>
<dbReference type="PANTHER" id="PTHR32089">
    <property type="entry name" value="METHYL-ACCEPTING CHEMOTAXIS PROTEIN MCPB"/>
    <property type="match status" value="1"/>
</dbReference>
<dbReference type="EMBL" id="VLLN01000003">
    <property type="protein sequence ID" value="TWJ32687.1"/>
    <property type="molecule type" value="Genomic_DNA"/>
</dbReference>
<dbReference type="GO" id="GO:0005886">
    <property type="term" value="C:plasma membrane"/>
    <property type="evidence" value="ECO:0007669"/>
    <property type="project" value="UniProtKB-SubCell"/>
</dbReference>
<dbReference type="Pfam" id="PF08269">
    <property type="entry name" value="dCache_2"/>
    <property type="match status" value="1"/>
</dbReference>
<dbReference type="RefSeq" id="WP_145018104.1">
    <property type="nucleotide sequence ID" value="NZ_VLLN01000003.1"/>
</dbReference>
<evidence type="ECO:0000256" key="1">
    <source>
        <dbReference type="ARBA" id="ARBA00004651"/>
    </source>
</evidence>
<dbReference type="PROSITE" id="PS50885">
    <property type="entry name" value="HAMP"/>
    <property type="match status" value="1"/>
</dbReference>
<dbReference type="InterPro" id="IPR003660">
    <property type="entry name" value="HAMP_dom"/>
</dbReference>
<keyword evidence="13" id="KW-1185">Reference proteome</keyword>
<comment type="caution">
    <text evidence="12">The sequence shown here is derived from an EMBL/GenBank/DDBJ whole genome shotgun (WGS) entry which is preliminary data.</text>
</comment>
<dbReference type="SMART" id="SM00304">
    <property type="entry name" value="HAMP"/>
    <property type="match status" value="1"/>
</dbReference>
<evidence type="ECO:0000256" key="4">
    <source>
        <dbReference type="ARBA" id="ARBA00022989"/>
    </source>
</evidence>
<dbReference type="FunFam" id="1.10.287.950:FF:000001">
    <property type="entry name" value="Methyl-accepting chemotaxis sensory transducer"/>
    <property type="match status" value="1"/>
</dbReference>
<evidence type="ECO:0000256" key="6">
    <source>
        <dbReference type="ARBA" id="ARBA00023224"/>
    </source>
</evidence>
<dbReference type="Gene3D" id="1.10.287.950">
    <property type="entry name" value="Methyl-accepting chemotaxis protein"/>
    <property type="match status" value="1"/>
</dbReference>
<evidence type="ECO:0000256" key="5">
    <source>
        <dbReference type="ARBA" id="ARBA00023136"/>
    </source>
</evidence>
<sequence>MQLKRFRHWYIQYKIMFITVASILVMMLGLFCYLLPFLERKIMKEKMDATRHQIEAAMAIIEQHDAYAKAGSMPPEQARKQAAEIISRMRYEQKEYIWINDLGKPFPRMIMHPTVPALDGKVLDDPKFNKATGMSGEVPERLEKLEGKNLFVTFNDVAERAGQGFVTYEWPKPKAGGGTTDELYPKLSFVKKYEPWGWVVGTGVYVDDVQKSVNTIRWMLLGLNLLVALFSLLIAYSVSRGITRTLGYVAKNLDEMSSGDGDLTRRLTVDRHDESGSLARSFNRFLDNMKTIVERINQNSVQVASSAEQLNRTSASIVEGTERAASQSTSIAIACEEMAATSSEISKNCLRAVEISKQAGETAKNGSEVVGKAVLSISRIAEKVQESARTVESLGTRSDQIGEIVATIEDIADQTNLLALNAAIEAARAGEQGRGFAVVADEVRALAERTTKATHEIGRMIKTIQQETQSAVAAMVEGVREVEKGTEDASRSGKALEAILAQVGDVASQINQIAVAAEEQTATTNEISKGMHQISDVNSHAADSSHQTAVASSQLAGMAAELKQIVAQFRM</sequence>
<dbReference type="CDD" id="cd11386">
    <property type="entry name" value="MCP_signal"/>
    <property type="match status" value="1"/>
</dbReference>
<dbReference type="PROSITE" id="PS50111">
    <property type="entry name" value="CHEMOTAXIS_TRANSDUC_2"/>
    <property type="match status" value="1"/>
</dbReference>
<protein>
    <submittedName>
        <fullName evidence="12">Methyl-accepting chemotaxis sensory transducer with Cache sensor</fullName>
    </submittedName>
</protein>
<name>A0A562WSF2_9BACT</name>
<dbReference type="PRINTS" id="PR00260">
    <property type="entry name" value="CHEMTRNSDUCR"/>
</dbReference>
<comment type="subcellular location">
    <subcellularLocation>
        <location evidence="1">Cell membrane</location>
        <topology evidence="1">Multi-pass membrane protein</topology>
    </subcellularLocation>
</comment>
<evidence type="ECO:0000259" key="11">
    <source>
        <dbReference type="PROSITE" id="PS50885"/>
    </source>
</evidence>
<dbReference type="InterPro" id="IPR033480">
    <property type="entry name" value="sCache_2"/>
</dbReference>
<evidence type="ECO:0000256" key="3">
    <source>
        <dbReference type="ARBA" id="ARBA00022692"/>
    </source>
</evidence>
<dbReference type="InterPro" id="IPR004010">
    <property type="entry name" value="Double_Cache_2"/>
</dbReference>
<feature type="transmembrane region" description="Helical" evidence="9">
    <location>
        <begin position="218"/>
        <end position="238"/>
    </location>
</feature>
<dbReference type="OrthoDB" id="9791237at2"/>
<comment type="similarity">
    <text evidence="7">Belongs to the methyl-accepting chemotaxis (MCP) protein family.</text>
</comment>
<dbReference type="Pfam" id="PF00015">
    <property type="entry name" value="MCPsignal"/>
    <property type="match status" value="1"/>
</dbReference>
<dbReference type="GO" id="GO:0004888">
    <property type="term" value="F:transmembrane signaling receptor activity"/>
    <property type="evidence" value="ECO:0007669"/>
    <property type="project" value="InterPro"/>
</dbReference>
<evidence type="ECO:0000256" key="2">
    <source>
        <dbReference type="ARBA" id="ARBA00022475"/>
    </source>
</evidence>
<dbReference type="GO" id="GO:0007165">
    <property type="term" value="P:signal transduction"/>
    <property type="evidence" value="ECO:0007669"/>
    <property type="project" value="UniProtKB-KW"/>
</dbReference>
<accession>A0A562WSF2</accession>
<keyword evidence="5 9" id="KW-0472">Membrane</keyword>
<evidence type="ECO:0000313" key="13">
    <source>
        <dbReference type="Proteomes" id="UP000319449"/>
    </source>
</evidence>
<evidence type="ECO:0000256" key="7">
    <source>
        <dbReference type="ARBA" id="ARBA00029447"/>
    </source>
</evidence>
<keyword evidence="4 9" id="KW-1133">Transmembrane helix</keyword>
<dbReference type="InterPro" id="IPR004089">
    <property type="entry name" value="MCPsignal_dom"/>
</dbReference>
<keyword evidence="2" id="KW-1003">Cell membrane</keyword>
<gene>
    <name evidence="12" type="ORF">JN12_00662</name>
</gene>
<feature type="domain" description="HAMP" evidence="11">
    <location>
        <begin position="240"/>
        <end position="294"/>
    </location>
</feature>
<dbReference type="GO" id="GO:0006935">
    <property type="term" value="P:chemotaxis"/>
    <property type="evidence" value="ECO:0007669"/>
    <property type="project" value="InterPro"/>
</dbReference>
<organism evidence="12 13">
    <name type="scientific">Geobacter argillaceus</name>
    <dbReference type="NCBI Taxonomy" id="345631"/>
    <lineage>
        <taxon>Bacteria</taxon>
        <taxon>Pseudomonadati</taxon>
        <taxon>Thermodesulfobacteriota</taxon>
        <taxon>Desulfuromonadia</taxon>
        <taxon>Geobacterales</taxon>
        <taxon>Geobacteraceae</taxon>
        <taxon>Geobacter</taxon>
    </lineage>
</organism>
<dbReference type="CDD" id="cd06225">
    <property type="entry name" value="HAMP"/>
    <property type="match status" value="1"/>
</dbReference>
<evidence type="ECO:0000313" key="12">
    <source>
        <dbReference type="EMBL" id="TWJ32687.1"/>
    </source>
</evidence>
<evidence type="ECO:0000256" key="8">
    <source>
        <dbReference type="PROSITE-ProRule" id="PRU00284"/>
    </source>
</evidence>
<feature type="domain" description="Methyl-accepting transducer" evidence="10">
    <location>
        <begin position="299"/>
        <end position="535"/>
    </location>
</feature>
<keyword evidence="3 9" id="KW-0812">Transmembrane</keyword>
<keyword evidence="6 8" id="KW-0807">Transducer</keyword>
<dbReference type="Proteomes" id="UP000319449">
    <property type="component" value="Unassembled WGS sequence"/>
</dbReference>
<feature type="transmembrane region" description="Helical" evidence="9">
    <location>
        <begin position="15"/>
        <end position="38"/>
    </location>
</feature>
<dbReference type="InterPro" id="IPR004090">
    <property type="entry name" value="Chemotax_Me-accpt_rcpt"/>
</dbReference>
<dbReference type="PANTHER" id="PTHR32089:SF112">
    <property type="entry name" value="LYSOZYME-LIKE PROTEIN-RELATED"/>
    <property type="match status" value="1"/>
</dbReference>
<evidence type="ECO:0000259" key="10">
    <source>
        <dbReference type="PROSITE" id="PS50111"/>
    </source>
</evidence>
<dbReference type="SMART" id="SM00283">
    <property type="entry name" value="MA"/>
    <property type="match status" value="1"/>
</dbReference>
<dbReference type="AlphaFoldDB" id="A0A562WSF2"/>
<proteinExistence type="inferred from homology"/>
<dbReference type="SMART" id="SM01049">
    <property type="entry name" value="Cache_2"/>
    <property type="match status" value="1"/>
</dbReference>
<dbReference type="SUPFAM" id="SSF58104">
    <property type="entry name" value="Methyl-accepting chemotaxis protein (MCP) signaling domain"/>
    <property type="match status" value="1"/>
</dbReference>
<dbReference type="Gene3D" id="3.30.450.20">
    <property type="entry name" value="PAS domain"/>
    <property type="match status" value="1"/>
</dbReference>